<dbReference type="AlphaFoldDB" id="B3M141"/>
<dbReference type="OrthoDB" id="7841982at2759"/>
<reference evidence="1 2" key="1">
    <citation type="journal article" date="2007" name="Nature">
        <title>Evolution of genes and genomes on the Drosophila phylogeny.</title>
        <authorList>
            <consortium name="Drosophila 12 Genomes Consortium"/>
            <person name="Clark A.G."/>
            <person name="Eisen M.B."/>
            <person name="Smith D.R."/>
            <person name="Bergman C.M."/>
            <person name="Oliver B."/>
            <person name="Markow T.A."/>
            <person name="Kaufman T.C."/>
            <person name="Kellis M."/>
            <person name="Gelbart W."/>
            <person name="Iyer V.N."/>
            <person name="Pollard D.A."/>
            <person name="Sackton T.B."/>
            <person name="Larracuente A.M."/>
            <person name="Singh N.D."/>
            <person name="Abad J.P."/>
            <person name="Abt D.N."/>
            <person name="Adryan B."/>
            <person name="Aguade M."/>
            <person name="Akashi H."/>
            <person name="Anderson W.W."/>
            <person name="Aquadro C.F."/>
            <person name="Ardell D.H."/>
            <person name="Arguello R."/>
            <person name="Artieri C.G."/>
            <person name="Barbash D.A."/>
            <person name="Barker D."/>
            <person name="Barsanti P."/>
            <person name="Batterham P."/>
            <person name="Batzoglou S."/>
            <person name="Begun D."/>
            <person name="Bhutkar A."/>
            <person name="Blanco E."/>
            <person name="Bosak S.A."/>
            <person name="Bradley R.K."/>
            <person name="Brand A.D."/>
            <person name="Brent M.R."/>
            <person name="Brooks A.N."/>
            <person name="Brown R.H."/>
            <person name="Butlin R.K."/>
            <person name="Caggese C."/>
            <person name="Calvi B.R."/>
            <person name="Bernardo de Carvalho A."/>
            <person name="Caspi A."/>
            <person name="Castrezana S."/>
            <person name="Celniker S.E."/>
            <person name="Chang J.L."/>
            <person name="Chapple C."/>
            <person name="Chatterji S."/>
            <person name="Chinwalla A."/>
            <person name="Civetta A."/>
            <person name="Clifton S.W."/>
            <person name="Comeron J.M."/>
            <person name="Costello J.C."/>
            <person name="Coyne J.A."/>
            <person name="Daub J."/>
            <person name="David R.G."/>
            <person name="Delcher A.L."/>
            <person name="Delehaunty K."/>
            <person name="Do C.B."/>
            <person name="Ebling H."/>
            <person name="Edwards K."/>
            <person name="Eickbush T."/>
            <person name="Evans J.D."/>
            <person name="Filipski A."/>
            <person name="Findeiss S."/>
            <person name="Freyhult E."/>
            <person name="Fulton L."/>
            <person name="Fulton R."/>
            <person name="Garcia A.C."/>
            <person name="Gardiner A."/>
            <person name="Garfield D.A."/>
            <person name="Garvin B.E."/>
            <person name="Gibson G."/>
            <person name="Gilbert D."/>
            <person name="Gnerre S."/>
            <person name="Godfrey J."/>
            <person name="Good R."/>
            <person name="Gotea V."/>
            <person name="Gravely B."/>
            <person name="Greenberg A.J."/>
            <person name="Griffiths-Jones S."/>
            <person name="Gross S."/>
            <person name="Guigo R."/>
            <person name="Gustafson E.A."/>
            <person name="Haerty W."/>
            <person name="Hahn M.W."/>
            <person name="Halligan D.L."/>
            <person name="Halpern A.L."/>
            <person name="Halter G.M."/>
            <person name="Han M.V."/>
            <person name="Heger A."/>
            <person name="Hillier L."/>
            <person name="Hinrichs A.S."/>
            <person name="Holmes I."/>
            <person name="Hoskins R.A."/>
            <person name="Hubisz M.J."/>
            <person name="Hultmark D."/>
            <person name="Huntley M.A."/>
            <person name="Jaffe D.B."/>
            <person name="Jagadeeshan S."/>
            <person name="Jeck W.R."/>
            <person name="Johnson J."/>
            <person name="Jones C.D."/>
            <person name="Jordan W.C."/>
            <person name="Karpen G.H."/>
            <person name="Kataoka E."/>
            <person name="Keightley P.D."/>
            <person name="Kheradpour P."/>
            <person name="Kirkness E.F."/>
            <person name="Koerich L.B."/>
            <person name="Kristiansen K."/>
            <person name="Kudrna D."/>
            <person name="Kulathinal R.J."/>
            <person name="Kumar S."/>
            <person name="Kwok R."/>
            <person name="Lander E."/>
            <person name="Langley C.H."/>
            <person name="Lapoint R."/>
            <person name="Lazzaro B.P."/>
            <person name="Lee S.J."/>
            <person name="Levesque L."/>
            <person name="Li R."/>
            <person name="Lin C.F."/>
            <person name="Lin M.F."/>
            <person name="Lindblad-Toh K."/>
            <person name="Llopart A."/>
            <person name="Long M."/>
            <person name="Low L."/>
            <person name="Lozovsky E."/>
            <person name="Lu J."/>
            <person name="Luo M."/>
            <person name="Machado C.A."/>
            <person name="Makalowski W."/>
            <person name="Marzo M."/>
            <person name="Matsuda M."/>
            <person name="Matzkin L."/>
            <person name="McAllister B."/>
            <person name="McBride C.S."/>
            <person name="McKernan B."/>
            <person name="McKernan K."/>
            <person name="Mendez-Lago M."/>
            <person name="Minx P."/>
            <person name="Mollenhauer M.U."/>
            <person name="Montooth K."/>
            <person name="Mount S.M."/>
            <person name="Mu X."/>
            <person name="Myers E."/>
            <person name="Negre B."/>
            <person name="Newfeld S."/>
            <person name="Nielsen R."/>
            <person name="Noor M.A."/>
            <person name="O'Grady P."/>
            <person name="Pachter L."/>
            <person name="Papaceit M."/>
            <person name="Parisi M.J."/>
            <person name="Parisi M."/>
            <person name="Parts L."/>
            <person name="Pedersen J.S."/>
            <person name="Pesole G."/>
            <person name="Phillippy A.M."/>
            <person name="Ponting C.P."/>
            <person name="Pop M."/>
            <person name="Porcelli D."/>
            <person name="Powell J.R."/>
            <person name="Prohaska S."/>
            <person name="Pruitt K."/>
            <person name="Puig M."/>
            <person name="Quesneville H."/>
            <person name="Ram K.R."/>
            <person name="Rand D."/>
            <person name="Rasmussen M.D."/>
            <person name="Reed L.K."/>
            <person name="Reenan R."/>
            <person name="Reily A."/>
            <person name="Remington K.A."/>
            <person name="Rieger T.T."/>
            <person name="Ritchie M.G."/>
            <person name="Robin C."/>
            <person name="Rogers Y.H."/>
            <person name="Rohde C."/>
            <person name="Rozas J."/>
            <person name="Rubenfield M.J."/>
            <person name="Ruiz A."/>
            <person name="Russo S."/>
            <person name="Salzberg S.L."/>
            <person name="Sanchez-Gracia A."/>
            <person name="Saranga D.J."/>
            <person name="Sato H."/>
            <person name="Schaeffer S.W."/>
            <person name="Schatz M.C."/>
            <person name="Schlenke T."/>
            <person name="Schwartz R."/>
            <person name="Segarra C."/>
            <person name="Singh R.S."/>
            <person name="Sirot L."/>
            <person name="Sirota M."/>
            <person name="Sisneros N.B."/>
            <person name="Smith C.D."/>
            <person name="Smith T.F."/>
            <person name="Spieth J."/>
            <person name="Stage D.E."/>
            <person name="Stark A."/>
            <person name="Stephan W."/>
            <person name="Strausberg R.L."/>
            <person name="Strempel S."/>
            <person name="Sturgill D."/>
            <person name="Sutton G."/>
            <person name="Sutton G.G."/>
            <person name="Tao W."/>
            <person name="Teichmann S."/>
            <person name="Tobari Y.N."/>
            <person name="Tomimura Y."/>
            <person name="Tsolas J.M."/>
            <person name="Valente V.L."/>
            <person name="Venter E."/>
            <person name="Venter J.C."/>
            <person name="Vicario S."/>
            <person name="Vieira F.G."/>
            <person name="Vilella A.J."/>
            <person name="Villasante A."/>
            <person name="Walenz B."/>
            <person name="Wang J."/>
            <person name="Wasserman M."/>
            <person name="Watts T."/>
            <person name="Wilson D."/>
            <person name="Wilson R.K."/>
            <person name="Wing R.A."/>
            <person name="Wolfner M.F."/>
            <person name="Wong A."/>
            <person name="Wong G.K."/>
            <person name="Wu C.I."/>
            <person name="Wu G."/>
            <person name="Yamamoto D."/>
            <person name="Yang H.P."/>
            <person name="Yang S.P."/>
            <person name="Yorke J.A."/>
            <person name="Yoshida K."/>
            <person name="Zdobnov E."/>
            <person name="Zhang P."/>
            <person name="Zhang Y."/>
            <person name="Zimin A.V."/>
            <person name="Baldwin J."/>
            <person name="Abdouelleil A."/>
            <person name="Abdulkadir J."/>
            <person name="Abebe A."/>
            <person name="Abera B."/>
            <person name="Abreu J."/>
            <person name="Acer S.C."/>
            <person name="Aftuck L."/>
            <person name="Alexander A."/>
            <person name="An P."/>
            <person name="Anderson E."/>
            <person name="Anderson S."/>
            <person name="Arachi H."/>
            <person name="Azer M."/>
            <person name="Bachantsang P."/>
            <person name="Barry A."/>
            <person name="Bayul T."/>
            <person name="Berlin A."/>
            <person name="Bessette D."/>
            <person name="Bloom T."/>
            <person name="Blye J."/>
            <person name="Boguslavskiy L."/>
            <person name="Bonnet C."/>
            <person name="Boukhgalter B."/>
            <person name="Bourzgui I."/>
            <person name="Brown A."/>
            <person name="Cahill P."/>
            <person name="Channer S."/>
            <person name="Cheshatsang Y."/>
            <person name="Chuda L."/>
            <person name="Citroen M."/>
            <person name="Collymore A."/>
            <person name="Cooke P."/>
            <person name="Costello M."/>
            <person name="D'Aco K."/>
            <person name="Daza R."/>
            <person name="De Haan G."/>
            <person name="DeGray S."/>
            <person name="DeMaso C."/>
            <person name="Dhargay N."/>
            <person name="Dooley K."/>
            <person name="Dooley E."/>
            <person name="Doricent M."/>
            <person name="Dorje P."/>
            <person name="Dorjee K."/>
            <person name="Dupes A."/>
            <person name="Elong R."/>
            <person name="Falk J."/>
            <person name="Farina A."/>
            <person name="Faro S."/>
            <person name="Ferguson D."/>
            <person name="Fisher S."/>
            <person name="Foley C.D."/>
            <person name="Franke A."/>
            <person name="Friedrich D."/>
            <person name="Gadbois L."/>
            <person name="Gearin G."/>
            <person name="Gearin C.R."/>
            <person name="Giannoukos G."/>
            <person name="Goode T."/>
            <person name="Graham J."/>
            <person name="Grandbois E."/>
            <person name="Grewal S."/>
            <person name="Gyaltsen K."/>
            <person name="Hafez N."/>
            <person name="Hagos B."/>
            <person name="Hall J."/>
            <person name="Henson C."/>
            <person name="Hollinger A."/>
            <person name="Honan T."/>
            <person name="Huard M.D."/>
            <person name="Hughes L."/>
            <person name="Hurhula B."/>
            <person name="Husby M.E."/>
            <person name="Kamat A."/>
            <person name="Kanga B."/>
            <person name="Kashin S."/>
            <person name="Khazanovich D."/>
            <person name="Kisner P."/>
            <person name="Lance K."/>
            <person name="Lara M."/>
            <person name="Lee W."/>
            <person name="Lennon N."/>
            <person name="Letendre F."/>
            <person name="LeVine R."/>
            <person name="Lipovsky A."/>
            <person name="Liu X."/>
            <person name="Liu J."/>
            <person name="Liu S."/>
            <person name="Lokyitsang T."/>
            <person name="Lokyitsang Y."/>
            <person name="Lubonja R."/>
            <person name="Lui A."/>
            <person name="MacDonald P."/>
            <person name="Magnisalis V."/>
            <person name="Maru K."/>
            <person name="Matthews C."/>
            <person name="McCusker W."/>
            <person name="McDonough S."/>
            <person name="Mehta T."/>
            <person name="Meldrim J."/>
            <person name="Meneus L."/>
            <person name="Mihai O."/>
            <person name="Mihalev A."/>
            <person name="Mihova T."/>
            <person name="Mittelman R."/>
            <person name="Mlenga V."/>
            <person name="Montmayeur A."/>
            <person name="Mulrain L."/>
            <person name="Navidi A."/>
            <person name="Naylor J."/>
            <person name="Negash T."/>
            <person name="Nguyen T."/>
            <person name="Nguyen N."/>
            <person name="Nicol R."/>
            <person name="Norbu C."/>
            <person name="Norbu N."/>
            <person name="Novod N."/>
            <person name="O'Neill B."/>
            <person name="Osman S."/>
            <person name="Markiewicz E."/>
            <person name="Oyono O.L."/>
            <person name="Patti C."/>
            <person name="Phunkhang P."/>
            <person name="Pierre F."/>
            <person name="Priest M."/>
            <person name="Raghuraman S."/>
            <person name="Rege F."/>
            <person name="Reyes R."/>
            <person name="Rise C."/>
            <person name="Rogov P."/>
            <person name="Ross K."/>
            <person name="Ryan E."/>
            <person name="Settipalli S."/>
            <person name="Shea T."/>
            <person name="Sherpa N."/>
            <person name="Shi L."/>
            <person name="Shih D."/>
            <person name="Sparrow T."/>
            <person name="Spaulding J."/>
            <person name="Stalker J."/>
            <person name="Stange-Thomann N."/>
            <person name="Stavropoulos S."/>
            <person name="Stone C."/>
            <person name="Strader C."/>
            <person name="Tesfaye S."/>
            <person name="Thomson T."/>
            <person name="Thoulutsang Y."/>
            <person name="Thoulutsang D."/>
            <person name="Topham K."/>
            <person name="Topping I."/>
            <person name="Tsamla T."/>
            <person name="Vassiliev H."/>
            <person name="Vo A."/>
            <person name="Wangchuk T."/>
            <person name="Wangdi T."/>
            <person name="Weiand M."/>
            <person name="Wilkinson J."/>
            <person name="Wilson A."/>
            <person name="Yadav S."/>
            <person name="Young G."/>
            <person name="Yu Q."/>
            <person name="Zembek L."/>
            <person name="Zhong D."/>
            <person name="Zimmer A."/>
            <person name="Zwirko Z."/>
            <person name="Jaffe D.B."/>
            <person name="Alvarez P."/>
            <person name="Brockman W."/>
            <person name="Butler J."/>
            <person name="Chin C."/>
            <person name="Gnerre S."/>
            <person name="Grabherr M."/>
            <person name="Kleber M."/>
            <person name="Mauceli E."/>
            <person name="MacCallum I."/>
        </authorList>
    </citation>
    <scope>NUCLEOTIDE SEQUENCE [LARGE SCALE GENOMIC DNA]</scope>
    <source>
        <strain evidence="2">Tucson 14024-0371.13</strain>
    </source>
</reference>
<evidence type="ECO:0000313" key="1">
    <source>
        <dbReference type="EMBL" id="EDV44311.1"/>
    </source>
</evidence>
<dbReference type="GeneID" id="6502607"/>
<dbReference type="HOGENOM" id="CLU_183233_0_0_1"/>
<dbReference type="EMBL" id="CH902617">
    <property type="protein sequence ID" value="EDV44311.1"/>
    <property type="molecule type" value="Genomic_DNA"/>
</dbReference>
<dbReference type="PhylomeDB" id="B3M141"/>
<evidence type="ECO:0000313" key="2">
    <source>
        <dbReference type="Proteomes" id="UP000007801"/>
    </source>
</evidence>
<dbReference type="KEGG" id="dan:6502607"/>
<dbReference type="OMA" id="LLLSWHY"/>
<protein>
    <submittedName>
        <fullName evidence="1">Uncharacterized protein</fullName>
    </submittedName>
</protein>
<dbReference type="InParanoid" id="B3M141"/>
<proteinExistence type="predicted"/>
<keyword evidence="2" id="KW-1185">Reference proteome</keyword>
<sequence length="97" mass="11707">MVDKPYWSPARPIVPGTKRDVTNLRHTNFTPSFETEQPQMGLILSWHYGRQWLEEREVHQKSVQKKTKKSTKFIPPDFTRWLEKRKPLHPHKWRTSS</sequence>
<gene>
    <name evidence="1" type="primary">Dana\GF19866</name>
    <name evidence="1" type="synonym">dana_GLEANR_22273</name>
    <name evidence="1" type="ORF">GF19866</name>
</gene>
<name>B3M141_DROAN</name>
<dbReference type="Proteomes" id="UP000007801">
    <property type="component" value="Unassembled WGS sequence"/>
</dbReference>
<accession>B3M141</accession>
<organism evidence="1 2">
    <name type="scientific">Drosophila ananassae</name>
    <name type="common">Fruit fly</name>
    <dbReference type="NCBI Taxonomy" id="7217"/>
    <lineage>
        <taxon>Eukaryota</taxon>
        <taxon>Metazoa</taxon>
        <taxon>Ecdysozoa</taxon>
        <taxon>Arthropoda</taxon>
        <taxon>Hexapoda</taxon>
        <taxon>Insecta</taxon>
        <taxon>Pterygota</taxon>
        <taxon>Neoptera</taxon>
        <taxon>Endopterygota</taxon>
        <taxon>Diptera</taxon>
        <taxon>Brachycera</taxon>
        <taxon>Muscomorpha</taxon>
        <taxon>Ephydroidea</taxon>
        <taxon>Drosophilidae</taxon>
        <taxon>Drosophila</taxon>
        <taxon>Sophophora</taxon>
    </lineage>
</organism>